<reference evidence="14" key="2">
    <citation type="submission" date="2013-12" db="EMBL/GenBank/DDBJ databases">
        <authorList>
            <person name="Yu Y."/>
            <person name="Lee S."/>
            <person name="de Baynast K."/>
            <person name="Wissotski M."/>
            <person name="Liu L."/>
            <person name="Talag J."/>
            <person name="Goicoechea J."/>
            <person name="Angelova A."/>
            <person name="Jetty R."/>
            <person name="Kudrna D."/>
            <person name="Golser W."/>
            <person name="Rivera L."/>
            <person name="Zhang J."/>
            <person name="Wing R."/>
        </authorList>
    </citation>
    <scope>NUCLEOTIDE SEQUENCE</scope>
</reference>
<dbReference type="Pfam" id="PF00270">
    <property type="entry name" value="DEAD"/>
    <property type="match status" value="2"/>
</dbReference>
<evidence type="ECO:0000256" key="10">
    <source>
        <dbReference type="ARBA" id="ARBA00076059"/>
    </source>
</evidence>
<dbReference type="GO" id="GO:0005524">
    <property type="term" value="F:ATP binding"/>
    <property type="evidence" value="ECO:0007669"/>
    <property type="project" value="UniProtKB-KW"/>
</dbReference>
<evidence type="ECO:0000313" key="14">
    <source>
        <dbReference type="Proteomes" id="UP000032180"/>
    </source>
</evidence>
<evidence type="ECO:0000313" key="13">
    <source>
        <dbReference type="EnsemblPlants" id="LPERR01G16540.1"/>
    </source>
</evidence>
<evidence type="ECO:0000256" key="8">
    <source>
        <dbReference type="ARBA" id="ARBA00023242"/>
    </source>
</evidence>
<keyword evidence="3" id="KW-0547">Nucleotide-binding</keyword>
<keyword evidence="6" id="KW-0067">ATP-binding</keyword>
<dbReference type="GO" id="GO:0003724">
    <property type="term" value="F:RNA helicase activity"/>
    <property type="evidence" value="ECO:0007669"/>
    <property type="project" value="UniProtKB-EC"/>
</dbReference>
<dbReference type="PROSITE" id="PS51192">
    <property type="entry name" value="HELICASE_ATP_BIND_1"/>
    <property type="match status" value="2"/>
</dbReference>
<keyword evidence="8" id="KW-0539">Nucleus</keyword>
<evidence type="ECO:0000256" key="1">
    <source>
        <dbReference type="ARBA" id="ARBA00004123"/>
    </source>
</evidence>
<dbReference type="Gramene" id="LPERR01G16540.1">
    <property type="protein sequence ID" value="LPERR01G16540.1"/>
    <property type="gene ID" value="LPERR01G16540"/>
</dbReference>
<evidence type="ECO:0000256" key="2">
    <source>
        <dbReference type="ARBA" id="ARBA00012552"/>
    </source>
</evidence>
<dbReference type="STRING" id="77586.A0A0D9V1W4"/>
<dbReference type="GO" id="GO:0005634">
    <property type="term" value="C:nucleus"/>
    <property type="evidence" value="ECO:0007669"/>
    <property type="project" value="UniProtKB-SubCell"/>
</dbReference>
<dbReference type="GO" id="GO:0003723">
    <property type="term" value="F:RNA binding"/>
    <property type="evidence" value="ECO:0007669"/>
    <property type="project" value="UniProtKB-KW"/>
</dbReference>
<evidence type="ECO:0000259" key="12">
    <source>
        <dbReference type="PROSITE" id="PS51194"/>
    </source>
</evidence>
<dbReference type="Gene3D" id="3.40.50.300">
    <property type="entry name" value="P-loop containing nucleotide triphosphate hydrolases"/>
    <property type="match status" value="4"/>
</dbReference>
<dbReference type="PANTHER" id="PTHR47958">
    <property type="entry name" value="ATP-DEPENDENT RNA HELICASE DBP3"/>
    <property type="match status" value="1"/>
</dbReference>
<feature type="domain" description="Helicase C-terminal" evidence="12">
    <location>
        <begin position="674"/>
        <end position="819"/>
    </location>
</feature>
<evidence type="ECO:0000256" key="6">
    <source>
        <dbReference type="ARBA" id="ARBA00022840"/>
    </source>
</evidence>
<name>A0A0D9V1W4_9ORYZ</name>
<dbReference type="EC" id="3.6.4.13" evidence="2"/>
<dbReference type="eggNOG" id="KOG0329">
    <property type="taxonomic scope" value="Eukaryota"/>
</dbReference>
<dbReference type="SUPFAM" id="SSF52540">
    <property type="entry name" value="P-loop containing nucleoside triphosphate hydrolases"/>
    <property type="match status" value="2"/>
</dbReference>
<evidence type="ECO:0000256" key="4">
    <source>
        <dbReference type="ARBA" id="ARBA00022801"/>
    </source>
</evidence>
<sequence>MGEAEVKDNEVYEEDLVDYEEEVENGADGGAAAANASADVVKKGYVGIHSSGFRDFLLKPELLRAIQDCGFSKYLPEVKVAVFYGGVHIKKHKDLLKNDCPHIVVGTPGRILALAREKDLSLKNVRHFILDECDKMLDSLDMRRDVQEIFKMTPHDKQVMMFSATLSKEIRPVCKKFMQDPMEIYVDDEAKLTLHGLVQHYIKLSEAEKNRKLNDLLDALDFNQVVIFVKSVSRAAELNKLLCECNFPAISIHSGMTQEERLTRYKNFKEGHKRILVATDLVGRGIDIERVNIVINYDMPDSADSYLHRVGRAGRFGTKGLAITFVSSASDSDVLNQVQERFEVDIKELPEQIDTSTYTAAAAASPLRVVVVVVVCRMSEAEVKDNEVYEEDLVDYEEEVENGADGGAAAANASADVGVRGDPQLGVQRFPAQAGAASRHPGLRVQFYPTILVGGQCGKNFQLTATGVQHECIPQAILGMDVICQAKSGMGKTAVFVLSSLQQIDPVAGQVGALVLCHTRELAYQICHEFERFSKYLPEVKVAVFYGGVHIKKHKDLLKNDCPHIVVGTPGRILALAREKDLSLKNVRHFILDECDKMLDSLDMRRDVQEIFKMTPHDKQVMMFSATLSKEIRPVCKKFMQDPMEIYVDDEAKLTLHGLVQHYIKLSEAEKNRKLNDLLDALDFNQVVIFVKSVSRAAELNKLLCECNFPAISIHSGMTQEERLTRYKNFKEGHKRILVATDLVGRGIDIERVNIVINYDMPDSADSYLHRVGRAGRFGTKGLAITFVSSASDSDVLNQVQERFEVDIKELPEQIDTSTYMPS</sequence>
<dbReference type="HOGENOM" id="CLU_018079_0_0_1"/>
<dbReference type="GO" id="GO:0016787">
    <property type="term" value="F:hydrolase activity"/>
    <property type="evidence" value="ECO:0007669"/>
    <property type="project" value="UniProtKB-KW"/>
</dbReference>
<dbReference type="CDD" id="cd18787">
    <property type="entry name" value="SF2_C_DEAD"/>
    <property type="match status" value="2"/>
</dbReference>
<dbReference type="Pfam" id="PF00271">
    <property type="entry name" value="Helicase_C"/>
    <property type="match status" value="2"/>
</dbReference>
<dbReference type="SMART" id="SM00487">
    <property type="entry name" value="DEXDc"/>
    <property type="match status" value="2"/>
</dbReference>
<dbReference type="CDD" id="cd17950">
    <property type="entry name" value="DEADc_DDX39"/>
    <property type="match status" value="1"/>
</dbReference>
<protein>
    <recommendedName>
        <fullName evidence="2">RNA helicase</fullName>
        <ecNumber evidence="2">3.6.4.13</ecNumber>
    </recommendedName>
    <alternativeName>
        <fullName evidence="10">API5-interacting protein 1</fullName>
    </alternativeName>
</protein>
<feature type="domain" description="Helicase ATP-binding" evidence="11">
    <location>
        <begin position="473"/>
        <end position="646"/>
    </location>
</feature>
<reference evidence="13" key="3">
    <citation type="submission" date="2015-04" db="UniProtKB">
        <authorList>
            <consortium name="EnsemblPlants"/>
        </authorList>
    </citation>
    <scope>IDENTIFICATION</scope>
</reference>
<dbReference type="InterPro" id="IPR014001">
    <property type="entry name" value="Helicase_ATP-bd"/>
</dbReference>
<organism evidence="13 14">
    <name type="scientific">Leersia perrieri</name>
    <dbReference type="NCBI Taxonomy" id="77586"/>
    <lineage>
        <taxon>Eukaryota</taxon>
        <taxon>Viridiplantae</taxon>
        <taxon>Streptophyta</taxon>
        <taxon>Embryophyta</taxon>
        <taxon>Tracheophyta</taxon>
        <taxon>Spermatophyta</taxon>
        <taxon>Magnoliopsida</taxon>
        <taxon>Liliopsida</taxon>
        <taxon>Poales</taxon>
        <taxon>Poaceae</taxon>
        <taxon>BOP clade</taxon>
        <taxon>Oryzoideae</taxon>
        <taxon>Oryzeae</taxon>
        <taxon>Oryzinae</taxon>
        <taxon>Leersia</taxon>
    </lineage>
</organism>
<keyword evidence="5" id="KW-0347">Helicase</keyword>
<dbReference type="SMART" id="SM00490">
    <property type="entry name" value="HELICc"/>
    <property type="match status" value="2"/>
</dbReference>
<dbReference type="InterPro" id="IPR011545">
    <property type="entry name" value="DEAD/DEAH_box_helicase_dom"/>
</dbReference>
<comment type="subcellular location">
    <subcellularLocation>
        <location evidence="1">Nucleus</location>
    </subcellularLocation>
</comment>
<keyword evidence="4" id="KW-0378">Hydrolase</keyword>
<dbReference type="AlphaFoldDB" id="A0A0D9V1W4"/>
<dbReference type="PROSITE" id="PS51194">
    <property type="entry name" value="HELICASE_CTER"/>
    <property type="match status" value="2"/>
</dbReference>
<keyword evidence="14" id="KW-1185">Reference proteome</keyword>
<dbReference type="GO" id="GO:0048653">
    <property type="term" value="P:anther development"/>
    <property type="evidence" value="ECO:0007669"/>
    <property type="project" value="UniProtKB-ARBA"/>
</dbReference>
<dbReference type="Proteomes" id="UP000032180">
    <property type="component" value="Chromosome 1"/>
</dbReference>
<comment type="similarity">
    <text evidence="9">Belongs to the DEAD box helicase family. DECD subfamily.</text>
</comment>
<keyword evidence="7" id="KW-0694">RNA-binding</keyword>
<evidence type="ECO:0000256" key="5">
    <source>
        <dbReference type="ARBA" id="ARBA00022806"/>
    </source>
</evidence>
<dbReference type="FunFam" id="3.40.50.300:FF:000168">
    <property type="entry name" value="DEAD-box ATP-dependent RNA helicase 56-like"/>
    <property type="match status" value="1"/>
</dbReference>
<dbReference type="InterPro" id="IPR027417">
    <property type="entry name" value="P-loop_NTPase"/>
</dbReference>
<dbReference type="GO" id="GO:0009555">
    <property type="term" value="P:pollen development"/>
    <property type="evidence" value="ECO:0007669"/>
    <property type="project" value="UniProtKB-ARBA"/>
</dbReference>
<evidence type="ECO:0000259" key="11">
    <source>
        <dbReference type="PROSITE" id="PS51192"/>
    </source>
</evidence>
<reference evidence="13 14" key="1">
    <citation type="submission" date="2012-08" db="EMBL/GenBank/DDBJ databases">
        <title>Oryza genome evolution.</title>
        <authorList>
            <person name="Wing R.A."/>
        </authorList>
    </citation>
    <scope>NUCLEOTIDE SEQUENCE</scope>
</reference>
<dbReference type="FunFam" id="3.40.50.300:FF:000111">
    <property type="entry name" value="DEAD-box ATP-dependent RNA helicase"/>
    <property type="match status" value="2"/>
</dbReference>
<feature type="domain" description="Helicase ATP-binding" evidence="11">
    <location>
        <begin position="20"/>
        <end position="184"/>
    </location>
</feature>
<accession>A0A0D9V1W4</accession>
<evidence type="ECO:0000256" key="9">
    <source>
        <dbReference type="ARBA" id="ARBA00038213"/>
    </source>
</evidence>
<feature type="domain" description="Helicase C-terminal" evidence="12">
    <location>
        <begin position="212"/>
        <end position="357"/>
    </location>
</feature>
<dbReference type="InterPro" id="IPR001650">
    <property type="entry name" value="Helicase_C-like"/>
</dbReference>
<proteinExistence type="inferred from homology"/>
<evidence type="ECO:0000256" key="3">
    <source>
        <dbReference type="ARBA" id="ARBA00022741"/>
    </source>
</evidence>
<dbReference type="EnsemblPlants" id="LPERR01G16540.1">
    <property type="protein sequence ID" value="LPERR01G16540.1"/>
    <property type="gene ID" value="LPERR01G16540"/>
</dbReference>
<evidence type="ECO:0000256" key="7">
    <source>
        <dbReference type="ARBA" id="ARBA00022884"/>
    </source>
</evidence>